<gene>
    <name evidence="1" type="ORF">F2Q70_00026289</name>
</gene>
<name>A0A8S9L5X7_BRACR</name>
<evidence type="ECO:0000313" key="1">
    <source>
        <dbReference type="EMBL" id="KAF2601909.1"/>
    </source>
</evidence>
<dbReference type="EMBL" id="QGKY02000094">
    <property type="protein sequence ID" value="KAF2601909.1"/>
    <property type="molecule type" value="Genomic_DNA"/>
</dbReference>
<protein>
    <submittedName>
        <fullName evidence="1">Uncharacterized protein</fullName>
    </submittedName>
</protein>
<comment type="caution">
    <text evidence="1">The sequence shown here is derived from an EMBL/GenBank/DDBJ whole genome shotgun (WGS) entry which is preliminary data.</text>
</comment>
<organism evidence="1">
    <name type="scientific">Brassica cretica</name>
    <name type="common">Mustard</name>
    <dbReference type="NCBI Taxonomy" id="69181"/>
    <lineage>
        <taxon>Eukaryota</taxon>
        <taxon>Viridiplantae</taxon>
        <taxon>Streptophyta</taxon>
        <taxon>Embryophyta</taxon>
        <taxon>Tracheophyta</taxon>
        <taxon>Spermatophyta</taxon>
        <taxon>Magnoliopsida</taxon>
        <taxon>eudicotyledons</taxon>
        <taxon>Gunneridae</taxon>
        <taxon>Pentapetalae</taxon>
        <taxon>rosids</taxon>
        <taxon>malvids</taxon>
        <taxon>Brassicales</taxon>
        <taxon>Brassicaceae</taxon>
        <taxon>Brassiceae</taxon>
        <taxon>Brassica</taxon>
    </lineage>
</organism>
<dbReference type="AlphaFoldDB" id="A0A8S9L5X7"/>
<reference evidence="1" key="1">
    <citation type="submission" date="2019-12" db="EMBL/GenBank/DDBJ databases">
        <title>Genome sequencing and annotation of Brassica cretica.</title>
        <authorList>
            <person name="Studholme D.J."/>
            <person name="Sarris P.F."/>
        </authorList>
    </citation>
    <scope>NUCLEOTIDE SEQUENCE</scope>
    <source>
        <strain evidence="1">PFS-102/07</strain>
        <tissue evidence="1">Leaf</tissue>
    </source>
</reference>
<accession>A0A8S9L5X7</accession>
<proteinExistence type="predicted"/>
<sequence>MVFAANSKSILNMSEKHDSHAQSHCSSPWSHMVCGEYEPTISHAPSLQSKTPIELILSAFVALLASLAKVIVDEKSEEF</sequence>